<dbReference type="GO" id="GO:0032456">
    <property type="term" value="P:endocytic recycling"/>
    <property type="evidence" value="ECO:0007669"/>
    <property type="project" value="TreeGrafter"/>
</dbReference>
<dbReference type="GO" id="GO:0015031">
    <property type="term" value="P:protein transport"/>
    <property type="evidence" value="ECO:0007669"/>
    <property type="project" value="UniProtKB-UniRule"/>
</dbReference>
<dbReference type="OrthoDB" id="203678at2759"/>
<dbReference type="RefSeq" id="XP_018000544.1">
    <property type="nucleotide sequence ID" value="XM_018148204.1"/>
</dbReference>
<dbReference type="Proteomes" id="UP000038010">
    <property type="component" value="Unassembled WGS sequence"/>
</dbReference>
<evidence type="ECO:0000313" key="4">
    <source>
        <dbReference type="EMBL" id="KPI40581.1"/>
    </source>
</evidence>
<keyword evidence="2" id="KW-0445">Lipid transport</keyword>
<sequence>MATITSPRASSPAATPRITSPSIASVNSPLGTPSSSHRSSLDYTRDPTTPTAKDPTPKPARRNRAALRDYYNLKPHAPSTPVQRTASITSTISNSTTTTVTDLDTTSTSLPASLDTPSFSPQTFIDSLLKTASLTDLLKTEGALISEIRTLDGERKALVYDNYSKLITAVGTLAEMQRGMGKGLGGDGVAGLESKLEGLEVLVKEMAPEGGSADDEDEEEEDLRRQQETVRWALGAPDRLGRLEGEEKEKEWVKVNMLLDEWEGVDGVVDLRRACEAAMHHGHGEDQFETGG</sequence>
<comment type="similarity">
    <text evidence="1 2">Belongs to the VPS51 family.</text>
</comment>
<dbReference type="GeneID" id="28740084"/>
<keyword evidence="2" id="KW-0333">Golgi apparatus</keyword>
<feature type="region of interest" description="Disordered" evidence="3">
    <location>
        <begin position="98"/>
        <end position="117"/>
    </location>
</feature>
<dbReference type="GO" id="GO:0007030">
    <property type="term" value="P:Golgi organization"/>
    <property type="evidence" value="ECO:0007669"/>
    <property type="project" value="UniProtKB-UniRule"/>
</dbReference>
<dbReference type="GO" id="GO:0006869">
    <property type="term" value="P:lipid transport"/>
    <property type="evidence" value="ECO:0007669"/>
    <property type="project" value="UniProtKB-UniRule"/>
</dbReference>
<organism evidence="4 5">
    <name type="scientific">Cyphellophora attinorum</name>
    <dbReference type="NCBI Taxonomy" id="1664694"/>
    <lineage>
        <taxon>Eukaryota</taxon>
        <taxon>Fungi</taxon>
        <taxon>Dikarya</taxon>
        <taxon>Ascomycota</taxon>
        <taxon>Pezizomycotina</taxon>
        <taxon>Eurotiomycetes</taxon>
        <taxon>Chaetothyriomycetidae</taxon>
        <taxon>Chaetothyriales</taxon>
        <taxon>Cyphellophoraceae</taxon>
        <taxon>Cyphellophora</taxon>
    </lineage>
</organism>
<dbReference type="PANTHER" id="PTHR15954">
    <property type="entry name" value="VACUOLAR PROTEIN SORTING-ASSOCIATED PROTEIN 51 HOMOLOG"/>
    <property type="match status" value="1"/>
</dbReference>
<evidence type="ECO:0000256" key="3">
    <source>
        <dbReference type="SAM" id="MobiDB-lite"/>
    </source>
</evidence>
<evidence type="ECO:0000313" key="5">
    <source>
        <dbReference type="Proteomes" id="UP000038010"/>
    </source>
</evidence>
<dbReference type="GO" id="GO:0005829">
    <property type="term" value="C:cytosol"/>
    <property type="evidence" value="ECO:0007669"/>
    <property type="project" value="GOC"/>
</dbReference>
<gene>
    <name evidence="4" type="ORF">AB675_7808</name>
</gene>
<comment type="subcellular location">
    <subcellularLocation>
        <location evidence="2">Golgi apparatus</location>
        <location evidence="2">trans-Golgi network</location>
    </subcellularLocation>
</comment>
<protein>
    <recommendedName>
        <fullName evidence="2">Vacuolar protein sorting-associated protein 51 homolog</fullName>
    </recommendedName>
</protein>
<evidence type="ECO:0000256" key="2">
    <source>
        <dbReference type="RuleBase" id="RU368010"/>
    </source>
</evidence>
<accession>A0A0N0NMK9</accession>
<name>A0A0N0NMK9_9EURO</name>
<dbReference type="GO" id="GO:0000938">
    <property type="term" value="C:GARP complex"/>
    <property type="evidence" value="ECO:0007669"/>
    <property type="project" value="UniProtKB-UniRule"/>
</dbReference>
<dbReference type="VEuPathDB" id="FungiDB:AB675_7808"/>
<comment type="caution">
    <text evidence="4">The sequence shown here is derived from an EMBL/GenBank/DDBJ whole genome shotgun (WGS) entry which is preliminary data.</text>
</comment>
<dbReference type="InterPro" id="IPR014812">
    <property type="entry name" value="Vps51"/>
</dbReference>
<keyword evidence="2" id="KW-0813">Transport</keyword>
<keyword evidence="5" id="KW-1185">Reference proteome</keyword>
<feature type="region of interest" description="Disordered" evidence="3">
    <location>
        <begin position="1"/>
        <end position="63"/>
    </location>
</feature>
<comment type="subunit">
    <text evidence="2">Component of the Golgi-associated retrograde protein (GARP) complex.</text>
</comment>
<dbReference type="GO" id="GO:1990745">
    <property type="term" value="C:EARP complex"/>
    <property type="evidence" value="ECO:0007669"/>
    <property type="project" value="TreeGrafter"/>
</dbReference>
<dbReference type="GO" id="GO:0048193">
    <property type="term" value="P:Golgi vesicle transport"/>
    <property type="evidence" value="ECO:0007669"/>
    <property type="project" value="TreeGrafter"/>
</dbReference>
<dbReference type="AlphaFoldDB" id="A0A0N0NMK9"/>
<dbReference type="EMBL" id="LFJN01000012">
    <property type="protein sequence ID" value="KPI40581.1"/>
    <property type="molecule type" value="Genomic_DNA"/>
</dbReference>
<dbReference type="GO" id="GO:0042147">
    <property type="term" value="P:retrograde transport, endosome to Golgi"/>
    <property type="evidence" value="ECO:0007669"/>
    <property type="project" value="UniProtKB-UniRule"/>
</dbReference>
<evidence type="ECO:0000256" key="1">
    <source>
        <dbReference type="ARBA" id="ARBA00006080"/>
    </source>
</evidence>
<dbReference type="GO" id="GO:0016020">
    <property type="term" value="C:membrane"/>
    <property type="evidence" value="ECO:0007669"/>
    <property type="project" value="TreeGrafter"/>
</dbReference>
<dbReference type="Pfam" id="PF08700">
    <property type="entry name" value="VPS51_Exo84_N"/>
    <property type="match status" value="1"/>
</dbReference>
<comment type="function">
    <text evidence="2">Acts as component of the GARP complex that is involved in retrograde transport from early and late endosomes to the trans-Golgi network (TGN).</text>
</comment>
<proteinExistence type="inferred from homology"/>
<dbReference type="PANTHER" id="PTHR15954:SF4">
    <property type="entry name" value="VACUOLAR PROTEIN SORTING-ASSOCIATED PROTEIN 51 HOMOLOG"/>
    <property type="match status" value="1"/>
</dbReference>
<reference evidence="4 5" key="1">
    <citation type="submission" date="2015-06" db="EMBL/GenBank/DDBJ databases">
        <title>Draft genome of the ant-associated black yeast Phialophora attae CBS 131958.</title>
        <authorList>
            <person name="Moreno L.F."/>
            <person name="Stielow B.J."/>
            <person name="de Hoog S."/>
            <person name="Vicente V.A."/>
            <person name="Weiss V.A."/>
            <person name="de Vries M."/>
            <person name="Cruz L.M."/>
            <person name="Souza E.M."/>
        </authorList>
    </citation>
    <scope>NUCLEOTIDE SEQUENCE [LARGE SCALE GENOMIC DNA]</scope>
    <source>
        <strain evidence="4 5">CBS 131958</strain>
    </source>
</reference>
<feature type="compositionally biased region" description="Polar residues" evidence="3">
    <location>
        <begin position="1"/>
        <end position="38"/>
    </location>
</feature>
<dbReference type="STRING" id="1664694.A0A0N0NMK9"/>
<keyword evidence="2" id="KW-0653">Protein transport</keyword>